<protein>
    <submittedName>
        <fullName evidence="10">S8 family serine peptidase</fullName>
    </submittedName>
</protein>
<dbReference type="PANTHER" id="PTHR43806">
    <property type="entry name" value="PEPTIDASE S8"/>
    <property type="match status" value="1"/>
</dbReference>
<dbReference type="PROSITE" id="PS00138">
    <property type="entry name" value="SUBTILASE_SER"/>
    <property type="match status" value="1"/>
</dbReference>
<proteinExistence type="inferred from homology"/>
<evidence type="ECO:0000259" key="9">
    <source>
        <dbReference type="Pfam" id="PF22148"/>
    </source>
</evidence>
<evidence type="ECO:0000256" key="7">
    <source>
        <dbReference type="SAM" id="SignalP"/>
    </source>
</evidence>
<dbReference type="InterPro" id="IPR013783">
    <property type="entry name" value="Ig-like_fold"/>
</dbReference>
<reference evidence="10 11" key="1">
    <citation type="submission" date="2023-06" db="EMBL/GenBank/DDBJ databases">
        <title>Pelomonas sp. PFR6 16S ribosomal RNA gene Genome sequencing and assembly.</title>
        <authorList>
            <person name="Woo H."/>
        </authorList>
    </citation>
    <scope>NUCLEOTIDE SEQUENCE [LARGE SCALE GENOMIC DNA]</scope>
    <source>
        <strain evidence="10 11">PFR6</strain>
    </source>
</reference>
<dbReference type="InterPro" id="IPR017315">
    <property type="entry name" value="Pep_S8A_subtilisin_pbac-2"/>
</dbReference>
<dbReference type="PROSITE" id="PS51892">
    <property type="entry name" value="SUBTILASE"/>
    <property type="match status" value="1"/>
</dbReference>
<dbReference type="Pfam" id="PF00082">
    <property type="entry name" value="Peptidase_S8"/>
    <property type="match status" value="1"/>
</dbReference>
<evidence type="ECO:0000256" key="2">
    <source>
        <dbReference type="ARBA" id="ARBA00022670"/>
    </source>
</evidence>
<feature type="active site" description="Charge relay system" evidence="5">
    <location>
        <position position="186"/>
    </location>
</feature>
<dbReference type="Pfam" id="PF17957">
    <property type="entry name" value="Big_7"/>
    <property type="match status" value="2"/>
</dbReference>
<feature type="active site" description="Charge relay system" evidence="5">
    <location>
        <position position="153"/>
    </location>
</feature>
<evidence type="ECO:0000256" key="6">
    <source>
        <dbReference type="RuleBase" id="RU003355"/>
    </source>
</evidence>
<evidence type="ECO:0000256" key="4">
    <source>
        <dbReference type="ARBA" id="ARBA00022825"/>
    </source>
</evidence>
<comment type="similarity">
    <text evidence="1 5 6">Belongs to the peptidase S8 family.</text>
</comment>
<evidence type="ECO:0000256" key="5">
    <source>
        <dbReference type="PROSITE-ProRule" id="PRU01240"/>
    </source>
</evidence>
<dbReference type="EMBL" id="JAUHHC010000002">
    <property type="protein sequence ID" value="MDN3920144.1"/>
    <property type="molecule type" value="Genomic_DNA"/>
</dbReference>
<evidence type="ECO:0000259" key="8">
    <source>
        <dbReference type="Pfam" id="PF00082"/>
    </source>
</evidence>
<comment type="caution">
    <text evidence="10">The sequence shown here is derived from an EMBL/GenBank/DDBJ whole genome shotgun (WGS) entry which is preliminary data.</text>
</comment>
<feature type="domain" description="Peptidase S8/S53" evidence="8">
    <location>
        <begin position="145"/>
        <end position="386"/>
    </location>
</feature>
<dbReference type="Pfam" id="PF22148">
    <property type="entry name" value="Fervidolysin_NPro-like"/>
    <property type="match status" value="1"/>
</dbReference>
<feature type="domain" description="Fervidolysin-like N-terminal prodomain" evidence="9">
    <location>
        <begin position="35"/>
        <end position="109"/>
    </location>
</feature>
<feature type="active site" description="Charge relay system" evidence="5">
    <location>
        <position position="338"/>
    </location>
</feature>
<keyword evidence="3 5" id="KW-0378">Hydrolase</keyword>
<dbReference type="InterPro" id="IPR023827">
    <property type="entry name" value="Peptidase_S8_Asp-AS"/>
</dbReference>
<dbReference type="PRINTS" id="PR00723">
    <property type="entry name" value="SUBTILISIN"/>
</dbReference>
<dbReference type="PANTHER" id="PTHR43806:SF11">
    <property type="entry name" value="CEREVISIN-RELATED"/>
    <property type="match status" value="1"/>
</dbReference>
<sequence>MGFSNGSAQGFGAQFTLSRSRMALALVAAMASWGAHAAQPAEYAKGRVIVQTHAGLSDEELDKIVKVHGGKARRIGKSNLHIVDLPGNASETAVQAQLAHNPHLKFAELDRKVQPDFAANDPYLGSAWHLNTLKAASAWDVSQGGSVTIAILDSGVLATHADLAPNLVPGWNAYDGSNTTSPVTYHGTAVAGAAAAVTNNGAGVAGVAGQARIMPIRITDAAGTAYYSTIASGITYAADHGVRVVNCSYSGLFKTASILSAGAYLKSKGGLLVVSAGNGGIDENAAATTSMITVSATDGSDNRTSWSSFGQMVSVAAPGAGIWTTNSDGAYTSANGTSFSSPIVAGVVALMMSANPSLGAAQIESLLFSTAVDLGAAGKDIYFGYGRVDADAAVRAARSATGADTQAPVASVALTSGSTVSGLVSVNVNATDNVAVSKVNLLVNGSVVGTDTGAPYQFSWDSSKSPNGAVTLTAVAYDAAGNAGNSAPVSLTVANALTADTTPPVVTIANPINGSQVSGTVSVSVQATDNAGSAALKQSLYLDGALVASGSGGSLSYNWNSRKASAGIHTLTAIGQDAAGNKTTTSVQVSR</sequence>
<dbReference type="InterPro" id="IPR054399">
    <property type="entry name" value="Fervidolysin-like_N_prodom"/>
</dbReference>
<evidence type="ECO:0000256" key="3">
    <source>
        <dbReference type="ARBA" id="ARBA00022801"/>
    </source>
</evidence>
<dbReference type="SUPFAM" id="SSF52743">
    <property type="entry name" value="Subtilisin-like"/>
    <property type="match status" value="1"/>
</dbReference>
<dbReference type="Gene3D" id="3.40.50.200">
    <property type="entry name" value="Peptidase S8/S53 domain"/>
    <property type="match status" value="1"/>
</dbReference>
<feature type="chain" id="PRO_5046037768" evidence="7">
    <location>
        <begin position="38"/>
        <end position="591"/>
    </location>
</feature>
<dbReference type="InterPro" id="IPR015500">
    <property type="entry name" value="Peptidase_S8_subtilisin-rel"/>
</dbReference>
<dbReference type="PROSITE" id="PS00137">
    <property type="entry name" value="SUBTILASE_HIS"/>
    <property type="match status" value="1"/>
</dbReference>
<accession>A0ABT8DV23</accession>
<dbReference type="PROSITE" id="PS00136">
    <property type="entry name" value="SUBTILASE_ASP"/>
    <property type="match status" value="1"/>
</dbReference>
<evidence type="ECO:0000256" key="1">
    <source>
        <dbReference type="ARBA" id="ARBA00011073"/>
    </source>
</evidence>
<dbReference type="Proteomes" id="UP001228044">
    <property type="component" value="Unassembled WGS sequence"/>
</dbReference>
<dbReference type="PIRSF" id="PIRSF037901">
    <property type="entry name" value="Subtilisin_rel_Nmul_A1891"/>
    <property type="match status" value="1"/>
</dbReference>
<dbReference type="InterPro" id="IPR050131">
    <property type="entry name" value="Peptidase_S8_subtilisin-like"/>
</dbReference>
<dbReference type="InterPro" id="IPR023828">
    <property type="entry name" value="Peptidase_S8_Ser-AS"/>
</dbReference>
<keyword evidence="7" id="KW-0732">Signal</keyword>
<name>A0ABT8DV23_9BURK</name>
<dbReference type="InterPro" id="IPR036852">
    <property type="entry name" value="Peptidase_S8/S53_dom_sf"/>
</dbReference>
<keyword evidence="2 5" id="KW-0645">Protease</keyword>
<organism evidence="10 11">
    <name type="scientific">Roseateles violae</name>
    <dbReference type="NCBI Taxonomy" id="3058042"/>
    <lineage>
        <taxon>Bacteria</taxon>
        <taxon>Pseudomonadati</taxon>
        <taxon>Pseudomonadota</taxon>
        <taxon>Betaproteobacteria</taxon>
        <taxon>Burkholderiales</taxon>
        <taxon>Sphaerotilaceae</taxon>
        <taxon>Roseateles</taxon>
    </lineage>
</organism>
<dbReference type="InterPro" id="IPR022398">
    <property type="entry name" value="Peptidase_S8_His-AS"/>
</dbReference>
<dbReference type="RefSeq" id="WP_290358456.1">
    <property type="nucleotide sequence ID" value="NZ_JAUHHC010000002.1"/>
</dbReference>
<dbReference type="Gene3D" id="2.60.40.10">
    <property type="entry name" value="Immunoglobulins"/>
    <property type="match status" value="2"/>
</dbReference>
<evidence type="ECO:0000313" key="10">
    <source>
        <dbReference type="EMBL" id="MDN3920144.1"/>
    </source>
</evidence>
<dbReference type="InterPro" id="IPR000209">
    <property type="entry name" value="Peptidase_S8/S53_dom"/>
</dbReference>
<feature type="signal peptide" evidence="7">
    <location>
        <begin position="1"/>
        <end position="37"/>
    </location>
</feature>
<gene>
    <name evidence="10" type="ORF">QWJ38_07610</name>
</gene>
<evidence type="ECO:0000313" key="11">
    <source>
        <dbReference type="Proteomes" id="UP001228044"/>
    </source>
</evidence>
<keyword evidence="4 5" id="KW-0720">Serine protease</keyword>
<keyword evidence="11" id="KW-1185">Reference proteome</keyword>